<feature type="region of interest" description="Disordered" evidence="2">
    <location>
        <begin position="556"/>
        <end position="589"/>
    </location>
</feature>
<evidence type="ECO:0000313" key="4">
    <source>
        <dbReference type="EMBL" id="KOO52915.1"/>
    </source>
</evidence>
<feature type="compositionally biased region" description="Acidic residues" evidence="2">
    <location>
        <begin position="97"/>
        <end position="112"/>
    </location>
</feature>
<dbReference type="AlphaFoldDB" id="A0A0M0LPC3"/>
<evidence type="ECO:0000256" key="2">
    <source>
        <dbReference type="SAM" id="MobiDB-lite"/>
    </source>
</evidence>
<feature type="non-terminal residue" evidence="4">
    <location>
        <position position="810"/>
    </location>
</feature>
<feature type="coiled-coil region" evidence="1">
    <location>
        <begin position="255"/>
        <end position="294"/>
    </location>
</feature>
<feature type="transmembrane region" description="Helical" evidence="3">
    <location>
        <begin position="792"/>
        <end position="809"/>
    </location>
</feature>
<accession>A0A0M0LPC3</accession>
<comment type="caution">
    <text evidence="4">The sequence shown here is derived from an EMBL/GenBank/DDBJ whole genome shotgun (WGS) entry which is preliminary data.</text>
</comment>
<keyword evidence="3" id="KW-0812">Transmembrane</keyword>
<evidence type="ECO:0000256" key="3">
    <source>
        <dbReference type="SAM" id="Phobius"/>
    </source>
</evidence>
<sequence length="810" mass="84896">MDQLRLLQQQQSWELQAKLGVLSGSELDALKRPQMKSSLMAAHNKWVTKPAELNATYISRKPQHRPPARSALLLTPLDQLDLLAAPSEHGTCSSPSEIEDDESLPDDDESDYDSITSPRSPGEPALAAAATASTAPPPGAHEASKSLGGTKGDGFMVGGFSESSSGPVARDERLAAATAPFARIGSIGLGSIVAGVGEAKELFDALGIAPPPPPPSRDADALIAEERARRAAIAQAAAEGSRDEAQSAQASALNALAARRQLADALAALEAAEAQAAEAKAEASAEKARSAAAQRAAEMATSKAEVAISKAEVAISRAAELEEGGRAAAAQRVEVERRAAVAEQAAADAVRALRASEESASAAAAKAAAERQVSLGATTAATAEAVEAALAEARGLRTALAVARQQAAVAEAAVAEGRSFLLAERAAGEAVLNTALEAVGLELRATEGLLASARARADAAAAHAAEATRQQLLLGTRLQDAQAALEKTRLAADEQARRHKRALDAAEAHRRGPSTETESLLKRTESLRQQLRKAALELEIAPSELGALREQSELELTKQSHEQEKRQLQRQLADAKMSHLPAAPPNGPPGAAAVWKAQFLEASLHASEAALSETEAALSEERARAAPLKDELRRLRAEVDLLRQKASEKRQRDVMLHEQLARPLPLPLLDYSNPPSPPPRKNRPKPAAPIEVVVVASPPSAPSPLFSVPSPALFPTAAALAFPSRFDLPSQQSAAAKISTLDASKGFKDATMCILTNMVDLTNSDMTGGNMTDVPVMLDPRVLNVASAVIDWWMYAMIAPGAAYFVILVI</sequence>
<gene>
    <name evidence="4" type="ORF">Ctob_010226</name>
</gene>
<proteinExistence type="predicted"/>
<feature type="compositionally biased region" description="Basic and acidic residues" evidence="2">
    <location>
        <begin position="556"/>
        <end position="567"/>
    </location>
</feature>
<name>A0A0M0LPC3_9EUKA</name>
<feature type="compositionally biased region" description="Basic and acidic residues" evidence="2">
    <location>
        <begin position="489"/>
        <end position="510"/>
    </location>
</feature>
<feature type="region of interest" description="Disordered" evidence="2">
    <location>
        <begin position="666"/>
        <end position="685"/>
    </location>
</feature>
<feature type="region of interest" description="Disordered" evidence="2">
    <location>
        <begin position="489"/>
        <end position="521"/>
    </location>
</feature>
<keyword evidence="3" id="KW-1133">Transmembrane helix</keyword>
<feature type="region of interest" description="Disordered" evidence="2">
    <location>
        <begin position="86"/>
        <end position="150"/>
    </location>
</feature>
<keyword evidence="5" id="KW-1185">Reference proteome</keyword>
<reference evidence="5" key="1">
    <citation type="journal article" date="2015" name="PLoS Genet.">
        <title>Genome Sequence and Transcriptome Analyses of Chrysochromulina tobin: Metabolic Tools for Enhanced Algal Fitness in the Prominent Order Prymnesiales (Haptophyceae).</title>
        <authorList>
            <person name="Hovde B.T."/>
            <person name="Deodato C.R."/>
            <person name="Hunsperger H.M."/>
            <person name="Ryken S.A."/>
            <person name="Yost W."/>
            <person name="Jha R.K."/>
            <person name="Patterson J."/>
            <person name="Monnat R.J. Jr."/>
            <person name="Barlow S.B."/>
            <person name="Starkenburg S.R."/>
            <person name="Cattolico R.A."/>
        </authorList>
    </citation>
    <scope>NUCLEOTIDE SEQUENCE</scope>
    <source>
        <strain evidence="5">CCMP291</strain>
    </source>
</reference>
<organism evidence="4 5">
    <name type="scientific">Chrysochromulina tobinii</name>
    <dbReference type="NCBI Taxonomy" id="1460289"/>
    <lineage>
        <taxon>Eukaryota</taxon>
        <taxon>Haptista</taxon>
        <taxon>Haptophyta</taxon>
        <taxon>Prymnesiophyceae</taxon>
        <taxon>Prymnesiales</taxon>
        <taxon>Chrysochromulinaceae</taxon>
        <taxon>Chrysochromulina</taxon>
    </lineage>
</organism>
<dbReference type="EMBL" id="JWZX01000459">
    <property type="protein sequence ID" value="KOO52915.1"/>
    <property type="molecule type" value="Genomic_DNA"/>
</dbReference>
<keyword evidence="1" id="KW-0175">Coiled coil</keyword>
<evidence type="ECO:0000256" key="1">
    <source>
        <dbReference type="SAM" id="Coils"/>
    </source>
</evidence>
<protein>
    <submittedName>
        <fullName evidence="4">Uncharacterized protein</fullName>
    </submittedName>
</protein>
<keyword evidence="3" id="KW-0472">Membrane</keyword>
<feature type="compositionally biased region" description="Low complexity" evidence="2">
    <location>
        <begin position="113"/>
        <end position="134"/>
    </location>
</feature>
<evidence type="ECO:0000313" key="5">
    <source>
        <dbReference type="Proteomes" id="UP000037460"/>
    </source>
</evidence>
<feature type="coiled-coil region" evidence="1">
    <location>
        <begin position="618"/>
        <end position="652"/>
    </location>
</feature>
<dbReference type="Proteomes" id="UP000037460">
    <property type="component" value="Unassembled WGS sequence"/>
</dbReference>